<name>A0ACC3BRN5_PYRYE</name>
<evidence type="ECO:0000313" key="2">
    <source>
        <dbReference type="Proteomes" id="UP000798662"/>
    </source>
</evidence>
<gene>
    <name evidence="1" type="ORF">I4F81_003247</name>
</gene>
<keyword evidence="2" id="KW-1185">Reference proteome</keyword>
<reference evidence="1" key="1">
    <citation type="submission" date="2019-11" db="EMBL/GenBank/DDBJ databases">
        <title>Nori genome reveals adaptations in red seaweeds to the harsh intertidal environment.</title>
        <authorList>
            <person name="Wang D."/>
            <person name="Mao Y."/>
        </authorList>
    </citation>
    <scope>NUCLEOTIDE SEQUENCE</scope>
    <source>
        <tissue evidence="1">Gametophyte</tissue>
    </source>
</reference>
<accession>A0ACC3BRN5</accession>
<sequence length="642" mass="64017">MASFPLQLSLLPLYPQATPIAAAVLGARPEFGLLHRSPAAAAWLDPVSPLTPVDVAAATEAAVPPVAAAAVDKAVVLDLTIRSALPVGGDDEEEVDARKGGARDGGGMRRGVEGGGGVALSDVSSASAQRRPPQARDGGGGGGGGGARGGAPPPGSTSSPVDGRGSLAGGLASFPAGASEPCAPSAEELAGRMASTDGHGPLLVAQSEVMLPVDTDGGVLLGVALREYTLDLRAGLLTALAFTPTHLRLAFDAATAEAVWLGVAPTDPSRVFMRWLAPVTPDGQSVESTFFFRRPTAVGAPVTCILHLTSVSVAGHPSGPMAPAFAGGWPLWAGGGAAAVGACLPPSPPPSLRTLTHPLLYQLTARLVGTRMLVVRPGLASTHAGSAMPGGVAADYTAVYSCSLASDVTALRQRLAAAVAFAPTSRWRREEGSGVAVSPPGGGGGTPAACRGDGSGGGGGGGGAGQSPVAGTAAAAAATTAAVKPARAVAAALTRAGGGPTCGTPPRGSGATGAATKRASPPRQRSVPRKRSRLDLSTIEDERKRRRIERNREAATRANRRRQALKAAARVAGGGRGGGSAGRSSTPRGRAAQAGGGTRGVQDDARRGRGDDARQREDDDAGAGREVDARREEDGAKRGNDD</sequence>
<evidence type="ECO:0000313" key="1">
    <source>
        <dbReference type="EMBL" id="KAK1860659.1"/>
    </source>
</evidence>
<protein>
    <submittedName>
        <fullName evidence="1">Uncharacterized protein</fullName>
    </submittedName>
</protein>
<dbReference type="Proteomes" id="UP000798662">
    <property type="component" value="Chromosome 1"/>
</dbReference>
<comment type="caution">
    <text evidence="1">The sequence shown here is derived from an EMBL/GenBank/DDBJ whole genome shotgun (WGS) entry which is preliminary data.</text>
</comment>
<dbReference type="EMBL" id="CM020618">
    <property type="protein sequence ID" value="KAK1860659.1"/>
    <property type="molecule type" value="Genomic_DNA"/>
</dbReference>
<proteinExistence type="predicted"/>
<organism evidence="1 2">
    <name type="scientific">Pyropia yezoensis</name>
    <name type="common">Susabi-nori</name>
    <name type="synonym">Porphyra yezoensis</name>
    <dbReference type="NCBI Taxonomy" id="2788"/>
    <lineage>
        <taxon>Eukaryota</taxon>
        <taxon>Rhodophyta</taxon>
        <taxon>Bangiophyceae</taxon>
        <taxon>Bangiales</taxon>
        <taxon>Bangiaceae</taxon>
        <taxon>Pyropia</taxon>
    </lineage>
</organism>